<gene>
    <name evidence="4" type="ORF">SPHA_8297</name>
</gene>
<dbReference type="Proteomes" id="UP000597762">
    <property type="component" value="Unassembled WGS sequence"/>
</dbReference>
<dbReference type="SMART" id="SM01041">
    <property type="entry name" value="BRO1"/>
    <property type="match status" value="1"/>
</dbReference>
<dbReference type="Gene3D" id="1.25.40.280">
    <property type="entry name" value="alix/aip1 like domains"/>
    <property type="match status" value="1"/>
</dbReference>
<reference evidence="4" key="1">
    <citation type="submission" date="2021-01" db="EMBL/GenBank/DDBJ databases">
        <authorList>
            <person name="Li R."/>
            <person name="Bekaert M."/>
        </authorList>
    </citation>
    <scope>NUCLEOTIDE SEQUENCE</scope>
    <source>
        <strain evidence="4">Farmed</strain>
    </source>
</reference>
<dbReference type="PANTHER" id="PTHR23031:SF15">
    <property type="entry name" value="LD12055P"/>
    <property type="match status" value="1"/>
</dbReference>
<dbReference type="InterPro" id="IPR047138">
    <property type="entry name" value="RHPN1_2"/>
</dbReference>
<accession>A0A812AZE6</accession>
<feature type="compositionally biased region" description="Polar residues" evidence="1">
    <location>
        <begin position="545"/>
        <end position="562"/>
    </location>
</feature>
<dbReference type="Pfam" id="PF00595">
    <property type="entry name" value="PDZ"/>
    <property type="match status" value="1"/>
</dbReference>
<dbReference type="CDD" id="cd06712">
    <property type="entry name" value="PDZ_rhophilin-like"/>
    <property type="match status" value="1"/>
</dbReference>
<keyword evidence="5" id="KW-1185">Reference proteome</keyword>
<feature type="domain" description="BRO1" evidence="3">
    <location>
        <begin position="54"/>
        <end position="404"/>
    </location>
</feature>
<protein>
    <recommendedName>
        <fullName evidence="6">Rhophilin-2</fullName>
    </recommendedName>
</protein>
<evidence type="ECO:0000259" key="2">
    <source>
        <dbReference type="PROSITE" id="PS50106"/>
    </source>
</evidence>
<organism evidence="4 5">
    <name type="scientific">Acanthosepion pharaonis</name>
    <name type="common">Pharaoh cuttlefish</name>
    <name type="synonym">Sepia pharaonis</name>
    <dbReference type="NCBI Taxonomy" id="158019"/>
    <lineage>
        <taxon>Eukaryota</taxon>
        <taxon>Metazoa</taxon>
        <taxon>Spiralia</taxon>
        <taxon>Lophotrochozoa</taxon>
        <taxon>Mollusca</taxon>
        <taxon>Cephalopoda</taxon>
        <taxon>Coleoidea</taxon>
        <taxon>Decapodiformes</taxon>
        <taxon>Sepiida</taxon>
        <taxon>Sepiina</taxon>
        <taxon>Sepiidae</taxon>
        <taxon>Acanthosepion</taxon>
    </lineage>
</organism>
<dbReference type="SMART" id="SM00228">
    <property type="entry name" value="PDZ"/>
    <property type="match status" value="1"/>
</dbReference>
<dbReference type="PANTHER" id="PTHR23031">
    <property type="entry name" value="RHOPHILIN"/>
    <property type="match status" value="1"/>
</dbReference>
<sequence length="614" mass="69530">MLPSYLMTLVSDPLLQTARGKLQTRRSKLNDEINKELRLRAGAENLFSCIDCVPMIPLGLKETREVDSSVAIKDFILKHYSEDGNNYENAINQFQDFRQAIRVPVRSESGVSQLIKYYNHLSHLEKRFYSPGKSLGIYFHWYDSLTGVPYCLRTIYFEKGSILFNIGALYTQIACKQDRKTLDGVEAAIENFQKAAGAFQYLVDYFTQAPSMDMHPDTLRMLIKLMKTQAQECIYEKLVLNEQSLGILSHLKIAKMAAKVSQMYNICHEMTSADPVKAYVPYSWISMMLVKSQYYKAQAHCHVGLDLLDPDDTSNLCKLRELFTVLKLSENLPTIEKTASVLYLTPEKRKIQGKAHYRECILLLEDALNTHDLCKQLRKIDLFHGVLRKAYERALKKYESLEEEDDFSDYVKVPSIVPEPGFEVYCIAPHFAQNSVVDFFQALGPGHIFCASHLWTAPRVVHLTKDPKQGYGFSIRGDAPVRVNKVEPSTNAEKSGMKKGDLIVSVGEKDTKWSLHEELVQLVRSCGDSLTLKLVTPMDDDIPSVNDSPINRRASTGASLSLSHEKNDPANTNDSKNSKSKKRLSAPWLFIRKNSNKSLSKADKKTNGGEMPAR</sequence>
<evidence type="ECO:0008006" key="6">
    <source>
        <dbReference type="Google" id="ProtNLM"/>
    </source>
</evidence>
<feature type="region of interest" description="Disordered" evidence="1">
    <location>
        <begin position="541"/>
        <end position="614"/>
    </location>
</feature>
<name>A0A812AZE6_ACAPH</name>
<dbReference type="InterPro" id="IPR001478">
    <property type="entry name" value="PDZ"/>
</dbReference>
<evidence type="ECO:0000259" key="3">
    <source>
        <dbReference type="PROSITE" id="PS51180"/>
    </source>
</evidence>
<dbReference type="InterPro" id="IPR004328">
    <property type="entry name" value="BRO1_dom"/>
</dbReference>
<dbReference type="InterPro" id="IPR036034">
    <property type="entry name" value="PDZ_sf"/>
</dbReference>
<dbReference type="PROSITE" id="PS51180">
    <property type="entry name" value="BRO1"/>
    <property type="match status" value="1"/>
</dbReference>
<dbReference type="OrthoDB" id="64867at2759"/>
<dbReference type="Pfam" id="PF03097">
    <property type="entry name" value="BRO1"/>
    <property type="match status" value="1"/>
</dbReference>
<dbReference type="InterPro" id="IPR038499">
    <property type="entry name" value="BRO1_sf"/>
</dbReference>
<evidence type="ECO:0000256" key="1">
    <source>
        <dbReference type="SAM" id="MobiDB-lite"/>
    </source>
</evidence>
<proteinExistence type="predicted"/>
<dbReference type="InterPro" id="IPR036274">
    <property type="entry name" value="HR1_rpt_sf"/>
</dbReference>
<comment type="caution">
    <text evidence="4">The sequence shown here is derived from an EMBL/GenBank/DDBJ whole genome shotgun (WGS) entry which is preliminary data.</text>
</comment>
<feature type="domain" description="PDZ" evidence="2">
    <location>
        <begin position="460"/>
        <end position="538"/>
    </location>
</feature>
<evidence type="ECO:0000313" key="5">
    <source>
        <dbReference type="Proteomes" id="UP000597762"/>
    </source>
</evidence>
<dbReference type="EMBL" id="CAHIKZ030000269">
    <property type="protein sequence ID" value="CAE1165035.1"/>
    <property type="molecule type" value="Genomic_DNA"/>
</dbReference>
<dbReference type="PROSITE" id="PS50106">
    <property type="entry name" value="PDZ"/>
    <property type="match status" value="1"/>
</dbReference>
<dbReference type="SUPFAM" id="SSF46585">
    <property type="entry name" value="HR1 repeat"/>
    <property type="match status" value="1"/>
</dbReference>
<dbReference type="GO" id="GO:0051497">
    <property type="term" value="P:negative regulation of stress fiber assembly"/>
    <property type="evidence" value="ECO:0007669"/>
    <property type="project" value="TreeGrafter"/>
</dbReference>
<feature type="compositionally biased region" description="Basic and acidic residues" evidence="1">
    <location>
        <begin position="600"/>
        <end position="614"/>
    </location>
</feature>
<dbReference type="AlphaFoldDB" id="A0A812AZE6"/>
<dbReference type="Gene3D" id="2.30.42.10">
    <property type="match status" value="1"/>
</dbReference>
<dbReference type="SUPFAM" id="SSF50156">
    <property type="entry name" value="PDZ domain-like"/>
    <property type="match status" value="1"/>
</dbReference>
<evidence type="ECO:0000313" key="4">
    <source>
        <dbReference type="EMBL" id="CAE1165035.1"/>
    </source>
</evidence>